<comment type="caution">
    <text evidence="2">The sequence shown here is derived from an EMBL/GenBank/DDBJ whole genome shotgun (WGS) entry which is preliminary data.</text>
</comment>
<reference evidence="2 3" key="1">
    <citation type="submission" date="2018-07" db="EMBL/GenBank/DDBJ databases">
        <title>Genome sequence of Azospirillum sp. ATCC 49961.</title>
        <authorList>
            <person name="Sant'Anna F.H."/>
            <person name="Baldani J.I."/>
            <person name="Zilli J.E."/>
            <person name="Reis V.M."/>
            <person name="Hartmann A."/>
            <person name="Cruz L."/>
            <person name="de Souza E.M."/>
            <person name="de Oliveira Pedrosa F."/>
            <person name="Passaglia L.M.P."/>
        </authorList>
    </citation>
    <scope>NUCLEOTIDE SEQUENCE [LARGE SCALE GENOMIC DNA]</scope>
    <source>
        <strain evidence="2 3">ATCC 49961</strain>
    </source>
</reference>
<protein>
    <submittedName>
        <fullName evidence="2">Uncharacterized protein</fullName>
    </submittedName>
</protein>
<name>A0A9W7NEW1_9PROT</name>
<evidence type="ECO:0000256" key="1">
    <source>
        <dbReference type="SAM" id="MobiDB-lite"/>
    </source>
</evidence>
<evidence type="ECO:0000313" key="3">
    <source>
        <dbReference type="Proteomes" id="UP000480854"/>
    </source>
</evidence>
<sequence>MAGLLMTGHALAQDATKESLSNDVQVQQSQEPPPNQQGVRSPKAETSGETQGAQLQQALADLRRAPPDLQGNPVPRPNQWASEPDMGHEPTRSENPSDLSSQEMK</sequence>
<dbReference type="Proteomes" id="UP000480854">
    <property type="component" value="Unassembled WGS sequence"/>
</dbReference>
<feature type="region of interest" description="Disordered" evidence="1">
    <location>
        <begin position="1"/>
        <end position="105"/>
    </location>
</feature>
<gene>
    <name evidence="2" type="ORF">DS843_29235</name>
</gene>
<dbReference type="EMBL" id="QOKW01000046">
    <property type="protein sequence ID" value="KAA0675962.1"/>
    <property type="molecule type" value="Genomic_DNA"/>
</dbReference>
<evidence type="ECO:0000313" key="2">
    <source>
        <dbReference type="EMBL" id="KAA0675962.1"/>
    </source>
</evidence>
<accession>A0A9W7NEW1</accession>
<dbReference type="AlphaFoldDB" id="A0A9W7NEW1"/>
<proteinExistence type="predicted"/>
<feature type="compositionally biased region" description="Polar residues" evidence="1">
    <location>
        <begin position="18"/>
        <end position="30"/>
    </location>
</feature>
<organism evidence="2 3">
    <name type="scientific">Roseomonas genomospecies 6</name>
    <dbReference type="NCBI Taxonomy" id="214106"/>
    <lineage>
        <taxon>Bacteria</taxon>
        <taxon>Pseudomonadati</taxon>
        <taxon>Pseudomonadota</taxon>
        <taxon>Alphaproteobacteria</taxon>
        <taxon>Acetobacterales</taxon>
        <taxon>Roseomonadaceae</taxon>
        <taxon>Roseomonas</taxon>
    </lineage>
</organism>
<keyword evidence="3" id="KW-1185">Reference proteome</keyword>
<feature type="compositionally biased region" description="Polar residues" evidence="1">
    <location>
        <begin position="93"/>
        <end position="105"/>
    </location>
</feature>
<dbReference type="OrthoDB" id="7306980at2"/>